<keyword evidence="9" id="KW-0067">ATP-binding</keyword>
<dbReference type="GO" id="GO:0004673">
    <property type="term" value="F:protein histidine kinase activity"/>
    <property type="evidence" value="ECO:0007669"/>
    <property type="project" value="UniProtKB-EC"/>
</dbReference>
<keyword evidence="3" id="KW-0597">Phosphoprotein</keyword>
<dbReference type="Gene3D" id="6.10.340.10">
    <property type="match status" value="1"/>
</dbReference>
<proteinExistence type="predicted"/>
<evidence type="ECO:0000256" key="7">
    <source>
        <dbReference type="SAM" id="Phobius"/>
    </source>
</evidence>
<evidence type="ECO:0000256" key="5">
    <source>
        <dbReference type="ARBA" id="ARBA00022777"/>
    </source>
</evidence>
<dbReference type="OrthoDB" id="4652229at2"/>
<keyword evidence="7" id="KW-1133">Transmembrane helix</keyword>
<dbReference type="GO" id="GO:0005524">
    <property type="term" value="F:ATP binding"/>
    <property type="evidence" value="ECO:0007669"/>
    <property type="project" value="UniProtKB-KW"/>
</dbReference>
<keyword evidence="7" id="KW-0472">Membrane</keyword>
<evidence type="ECO:0000313" key="10">
    <source>
        <dbReference type="Proteomes" id="UP000266677"/>
    </source>
</evidence>
<dbReference type="InterPro" id="IPR050428">
    <property type="entry name" value="TCS_sensor_his_kinase"/>
</dbReference>
<keyword evidence="10" id="KW-1185">Reference proteome</keyword>
<evidence type="ECO:0000256" key="4">
    <source>
        <dbReference type="ARBA" id="ARBA00022679"/>
    </source>
</evidence>
<evidence type="ECO:0000256" key="3">
    <source>
        <dbReference type="ARBA" id="ARBA00022553"/>
    </source>
</evidence>
<evidence type="ECO:0000259" key="8">
    <source>
        <dbReference type="SMART" id="SM00387"/>
    </source>
</evidence>
<dbReference type="Gene3D" id="3.30.565.10">
    <property type="entry name" value="Histidine kinase-like ATPase, C-terminal domain"/>
    <property type="match status" value="1"/>
</dbReference>
<dbReference type="EMBL" id="QZFU01000013">
    <property type="protein sequence ID" value="RJO78330.1"/>
    <property type="molecule type" value="Genomic_DNA"/>
</dbReference>
<comment type="caution">
    <text evidence="9">The sequence shown here is derived from an EMBL/GenBank/DDBJ whole genome shotgun (WGS) entry which is preliminary data.</text>
</comment>
<dbReference type="InterPro" id="IPR036890">
    <property type="entry name" value="HATPase_C_sf"/>
</dbReference>
<feature type="compositionally biased region" description="Low complexity" evidence="6">
    <location>
        <begin position="675"/>
        <end position="689"/>
    </location>
</feature>
<dbReference type="SUPFAM" id="SSF55874">
    <property type="entry name" value="ATPase domain of HSP90 chaperone/DNA topoisomerase II/histidine kinase"/>
    <property type="match status" value="1"/>
</dbReference>
<dbReference type="InterPro" id="IPR013587">
    <property type="entry name" value="Nitrate/nitrite_sensing"/>
</dbReference>
<evidence type="ECO:0000256" key="1">
    <source>
        <dbReference type="ARBA" id="ARBA00000085"/>
    </source>
</evidence>
<dbReference type="GO" id="GO:0005886">
    <property type="term" value="C:plasma membrane"/>
    <property type="evidence" value="ECO:0007669"/>
    <property type="project" value="TreeGrafter"/>
</dbReference>
<keyword evidence="4" id="KW-0808">Transferase</keyword>
<dbReference type="Pfam" id="PF08376">
    <property type="entry name" value="NIT"/>
    <property type="match status" value="1"/>
</dbReference>
<protein>
    <recommendedName>
        <fullName evidence="2">histidine kinase</fullName>
        <ecNumber evidence="2">2.7.13.3</ecNumber>
    </recommendedName>
</protein>
<sequence>MFRARLGVRTRILAIALVPSLTLLVVGVGAAGYLVNEGTHAKSWASQMQKAIPNTRELLEAVQLERQLTLAQLAGDDTAGPALAGARVRLDHALRGLLEASVGLQQLESSKIGDNVANFATLAQSMTQIRSQIDAGMLPALDAYGFFNRLLDVIQVGTTITEQTAPDAQIAIELDIGMRILYATESMSRSNALGLALVNGNGQGLVPLEEFQRNVGYYHTEIAYLTTELDHLQRDGAKSLTGSPAWQSLTAMETAIAQRNAIMANAAANPANTQSALKKTADALPPLPMGIPEWQAAAAEVNKKLVDTWIAQNRAAQQLSAQKGDDSATRSLYAGAGVILVSFTAFLVALLMANRIIRRLKRLRGETLQLADERLPEMMRRLRAGETIDPAEESPVLDYGRDEIGQVALAFQHAHAAAVAGAVAEARTREGVRAVFLNIAHRSQIVVHRQLEILDEAERQQEDPALLDTLFRLDHLATRERRNAENLIILGGGQPGRQWRNPVPLIDLVRSAIGETLDYARVRAARLPEVHIAGGVVADLIHLIAELVDNATAFSPPQSRVEVTGNIVGKGVVCEITDQGMGMAEAELARVNEMLRNPPDFGLAALSADSRLGLFVVARLAARHGVSVRLVESDYGGIRAIVLVPSALLAGADLGYGPPAEIPQTVGRHADSPRPALEAAAEPVSAPVATLLADPPKPVADNSFPTPDGRTATGDGRPALPRRNRQANLAPQLADAAHAAPPTEHPERVRSAEQARDLMSAIENGTRQGRKPLSDTDFPAFGRYDRTRASTDEQEG</sequence>
<evidence type="ECO:0000256" key="6">
    <source>
        <dbReference type="SAM" id="MobiDB-lite"/>
    </source>
</evidence>
<dbReference type="AlphaFoldDB" id="A0A3A4KR62"/>
<gene>
    <name evidence="9" type="ORF">D5S18_05320</name>
</gene>
<comment type="catalytic activity">
    <reaction evidence="1">
        <text>ATP + protein L-histidine = ADP + protein N-phospho-L-histidine.</text>
        <dbReference type="EC" id="2.7.13.3"/>
    </reaction>
</comment>
<dbReference type="Proteomes" id="UP000266677">
    <property type="component" value="Unassembled WGS sequence"/>
</dbReference>
<dbReference type="PANTHER" id="PTHR45436:SF5">
    <property type="entry name" value="SENSOR HISTIDINE KINASE TRCS"/>
    <property type="match status" value="1"/>
</dbReference>
<reference evidence="9 10" key="1">
    <citation type="submission" date="2018-09" db="EMBL/GenBank/DDBJ databases">
        <title>YIM PH21274 draft genome.</title>
        <authorList>
            <person name="Miao C."/>
        </authorList>
    </citation>
    <scope>NUCLEOTIDE SEQUENCE [LARGE SCALE GENOMIC DNA]</scope>
    <source>
        <strain evidence="9 10">YIM PH 21724</strain>
    </source>
</reference>
<dbReference type="Pfam" id="PF02518">
    <property type="entry name" value="HATPase_c"/>
    <property type="match status" value="1"/>
</dbReference>
<keyword evidence="7" id="KW-0812">Transmembrane</keyword>
<feature type="transmembrane region" description="Helical" evidence="7">
    <location>
        <begin position="12"/>
        <end position="35"/>
    </location>
</feature>
<dbReference type="RefSeq" id="WP_120038616.1">
    <property type="nucleotide sequence ID" value="NZ_QZFU01000013.1"/>
</dbReference>
<feature type="compositionally biased region" description="Basic and acidic residues" evidence="6">
    <location>
        <begin position="783"/>
        <end position="796"/>
    </location>
</feature>
<feature type="domain" description="Histidine kinase/HSP90-like ATPase" evidence="8">
    <location>
        <begin position="535"/>
        <end position="648"/>
    </location>
</feature>
<keyword evidence="9" id="KW-0547">Nucleotide-binding</keyword>
<evidence type="ECO:0000256" key="2">
    <source>
        <dbReference type="ARBA" id="ARBA00012438"/>
    </source>
</evidence>
<dbReference type="EC" id="2.7.13.3" evidence="2"/>
<dbReference type="SMART" id="SM00387">
    <property type="entry name" value="HATPase_c"/>
    <property type="match status" value="1"/>
</dbReference>
<name>A0A3A4KR62_9NOCA</name>
<feature type="transmembrane region" description="Helical" evidence="7">
    <location>
        <begin position="332"/>
        <end position="353"/>
    </location>
</feature>
<evidence type="ECO:0000313" key="9">
    <source>
        <dbReference type="EMBL" id="RJO78330.1"/>
    </source>
</evidence>
<dbReference type="PANTHER" id="PTHR45436">
    <property type="entry name" value="SENSOR HISTIDINE KINASE YKOH"/>
    <property type="match status" value="1"/>
</dbReference>
<organism evidence="9 10">
    <name type="scientific">Nocardia panacis</name>
    <dbReference type="NCBI Taxonomy" id="2340916"/>
    <lineage>
        <taxon>Bacteria</taxon>
        <taxon>Bacillati</taxon>
        <taxon>Actinomycetota</taxon>
        <taxon>Actinomycetes</taxon>
        <taxon>Mycobacteriales</taxon>
        <taxon>Nocardiaceae</taxon>
        <taxon>Nocardia</taxon>
    </lineage>
</organism>
<keyword evidence="5" id="KW-0418">Kinase</keyword>
<dbReference type="GO" id="GO:0000160">
    <property type="term" value="P:phosphorelay signal transduction system"/>
    <property type="evidence" value="ECO:0007669"/>
    <property type="project" value="TreeGrafter"/>
</dbReference>
<feature type="compositionally biased region" description="Basic and acidic residues" evidence="6">
    <location>
        <begin position="744"/>
        <end position="756"/>
    </location>
</feature>
<feature type="compositionally biased region" description="Low complexity" evidence="6">
    <location>
        <begin position="726"/>
        <end position="742"/>
    </location>
</feature>
<dbReference type="InterPro" id="IPR003594">
    <property type="entry name" value="HATPase_dom"/>
</dbReference>
<accession>A0A3A4KR62</accession>
<feature type="region of interest" description="Disordered" evidence="6">
    <location>
        <begin position="663"/>
        <end position="796"/>
    </location>
</feature>